<dbReference type="HOGENOM" id="CLU_2743245_0_0_1"/>
<dbReference type="AlphaFoldDB" id="T1JNJ9"/>
<protein>
    <submittedName>
        <fullName evidence="1">Uncharacterized protein</fullName>
    </submittedName>
</protein>
<reference evidence="2" key="1">
    <citation type="submission" date="2011-05" db="EMBL/GenBank/DDBJ databases">
        <authorList>
            <person name="Richards S.R."/>
            <person name="Qu J."/>
            <person name="Jiang H."/>
            <person name="Jhangiani S.N."/>
            <person name="Agravi P."/>
            <person name="Goodspeed R."/>
            <person name="Gross S."/>
            <person name="Mandapat C."/>
            <person name="Jackson L."/>
            <person name="Mathew T."/>
            <person name="Pu L."/>
            <person name="Thornton R."/>
            <person name="Saada N."/>
            <person name="Wilczek-Boney K.B."/>
            <person name="Lee S."/>
            <person name="Kovar C."/>
            <person name="Wu Y."/>
            <person name="Scherer S.E."/>
            <person name="Worley K.C."/>
            <person name="Muzny D.M."/>
            <person name="Gibbs R."/>
        </authorList>
    </citation>
    <scope>NUCLEOTIDE SEQUENCE</scope>
    <source>
        <strain evidence="2">Brora</strain>
    </source>
</reference>
<evidence type="ECO:0000313" key="2">
    <source>
        <dbReference type="Proteomes" id="UP000014500"/>
    </source>
</evidence>
<name>T1JNJ9_STRMM</name>
<dbReference type="EnsemblMetazoa" id="SMAR015428-RA">
    <property type="protein sequence ID" value="SMAR015428-PA"/>
    <property type="gene ID" value="SMAR015428"/>
</dbReference>
<evidence type="ECO:0000313" key="1">
    <source>
        <dbReference type="EnsemblMetazoa" id="SMAR015428-PA"/>
    </source>
</evidence>
<accession>T1JNJ9</accession>
<dbReference type="STRING" id="126957.T1JNJ9"/>
<reference evidence="1" key="2">
    <citation type="submission" date="2015-02" db="UniProtKB">
        <authorList>
            <consortium name="EnsemblMetazoa"/>
        </authorList>
    </citation>
    <scope>IDENTIFICATION</scope>
</reference>
<sequence length="71" mass="8294">MGNFKPTTTCCVLSMHFSKHYVNRITATNSFFIFSPFNLLRKTCIALVTNQYPFVIEMCKIRLLNRMLSCH</sequence>
<dbReference type="Proteomes" id="UP000014500">
    <property type="component" value="Unassembled WGS sequence"/>
</dbReference>
<dbReference type="EMBL" id="JH431728">
    <property type="status" value="NOT_ANNOTATED_CDS"/>
    <property type="molecule type" value="Genomic_DNA"/>
</dbReference>
<organism evidence="1 2">
    <name type="scientific">Strigamia maritima</name>
    <name type="common">European centipede</name>
    <name type="synonym">Geophilus maritimus</name>
    <dbReference type="NCBI Taxonomy" id="126957"/>
    <lineage>
        <taxon>Eukaryota</taxon>
        <taxon>Metazoa</taxon>
        <taxon>Ecdysozoa</taxon>
        <taxon>Arthropoda</taxon>
        <taxon>Myriapoda</taxon>
        <taxon>Chilopoda</taxon>
        <taxon>Pleurostigmophora</taxon>
        <taxon>Geophilomorpha</taxon>
        <taxon>Linotaeniidae</taxon>
        <taxon>Strigamia</taxon>
    </lineage>
</organism>
<keyword evidence="2" id="KW-1185">Reference proteome</keyword>
<proteinExistence type="predicted"/>